<dbReference type="AlphaFoldDB" id="A0AAD7FIN4"/>
<keyword evidence="2" id="KW-1185">Reference proteome</keyword>
<sequence>MCDAETPRLLAVAQRIGKCTEKAEDGRECWPLRLHVDQAVPCQGICFMRLACWSQNKGDERSLFRWDYSGVQNMLPEVLVVGLADDFVTIPAPSGRAILDCARISHVTACKEIVITDGRRIAGTRAERNQASNYPTIEAEPCLLRGTEADRHRHAAASQDHDLGRRSCPERDLSPRGELGLEMGIGKLSATSGMRCKCNGPWIRWDHRYGAVF</sequence>
<reference evidence="1" key="1">
    <citation type="submission" date="2023-03" db="EMBL/GenBank/DDBJ databases">
        <title>Massive genome expansion in bonnet fungi (Mycena s.s.) driven by repeated elements and novel gene families across ecological guilds.</title>
        <authorList>
            <consortium name="Lawrence Berkeley National Laboratory"/>
            <person name="Harder C.B."/>
            <person name="Miyauchi S."/>
            <person name="Viragh M."/>
            <person name="Kuo A."/>
            <person name="Thoen E."/>
            <person name="Andreopoulos B."/>
            <person name="Lu D."/>
            <person name="Skrede I."/>
            <person name="Drula E."/>
            <person name="Henrissat B."/>
            <person name="Morin E."/>
            <person name="Kohler A."/>
            <person name="Barry K."/>
            <person name="LaButti K."/>
            <person name="Morin E."/>
            <person name="Salamov A."/>
            <person name="Lipzen A."/>
            <person name="Mereny Z."/>
            <person name="Hegedus B."/>
            <person name="Baldrian P."/>
            <person name="Stursova M."/>
            <person name="Weitz H."/>
            <person name="Taylor A."/>
            <person name="Grigoriev I.V."/>
            <person name="Nagy L.G."/>
            <person name="Martin F."/>
            <person name="Kauserud H."/>
        </authorList>
    </citation>
    <scope>NUCLEOTIDE SEQUENCE</scope>
    <source>
        <strain evidence="1">CBHHK067</strain>
    </source>
</reference>
<evidence type="ECO:0000313" key="1">
    <source>
        <dbReference type="EMBL" id="KAJ7626482.1"/>
    </source>
</evidence>
<protein>
    <submittedName>
        <fullName evidence="1">Uncharacterized protein</fullName>
    </submittedName>
</protein>
<comment type="caution">
    <text evidence="1">The sequence shown here is derived from an EMBL/GenBank/DDBJ whole genome shotgun (WGS) entry which is preliminary data.</text>
</comment>
<evidence type="ECO:0000313" key="2">
    <source>
        <dbReference type="Proteomes" id="UP001221757"/>
    </source>
</evidence>
<accession>A0AAD7FIN4</accession>
<name>A0AAD7FIN4_MYCRO</name>
<proteinExistence type="predicted"/>
<organism evidence="1 2">
    <name type="scientific">Mycena rosella</name>
    <name type="common">Pink bonnet</name>
    <name type="synonym">Agaricus rosellus</name>
    <dbReference type="NCBI Taxonomy" id="1033263"/>
    <lineage>
        <taxon>Eukaryota</taxon>
        <taxon>Fungi</taxon>
        <taxon>Dikarya</taxon>
        <taxon>Basidiomycota</taxon>
        <taxon>Agaricomycotina</taxon>
        <taxon>Agaricomycetes</taxon>
        <taxon>Agaricomycetidae</taxon>
        <taxon>Agaricales</taxon>
        <taxon>Marasmiineae</taxon>
        <taxon>Mycenaceae</taxon>
        <taxon>Mycena</taxon>
    </lineage>
</organism>
<dbReference type="Proteomes" id="UP001221757">
    <property type="component" value="Unassembled WGS sequence"/>
</dbReference>
<gene>
    <name evidence="1" type="ORF">B0H17DRAFT_1151013</name>
</gene>
<dbReference type="EMBL" id="JARKIE010000583">
    <property type="protein sequence ID" value="KAJ7626482.1"/>
    <property type="molecule type" value="Genomic_DNA"/>
</dbReference>